<dbReference type="OrthoDB" id="21449at2759"/>
<dbReference type="PROSITE" id="PS50014">
    <property type="entry name" value="BROMODOMAIN_2"/>
    <property type="match status" value="1"/>
</dbReference>
<dbReference type="Pfam" id="PF00439">
    <property type="entry name" value="Bromodomain"/>
    <property type="match status" value="1"/>
</dbReference>
<dbReference type="Proteomes" id="UP000250235">
    <property type="component" value="Unassembled WGS sequence"/>
</dbReference>
<keyword evidence="1 2" id="KW-0103">Bromodomain</keyword>
<dbReference type="InterPro" id="IPR001487">
    <property type="entry name" value="Bromodomain"/>
</dbReference>
<feature type="region of interest" description="Disordered" evidence="3">
    <location>
        <begin position="188"/>
        <end position="222"/>
    </location>
</feature>
<evidence type="ECO:0000256" key="3">
    <source>
        <dbReference type="SAM" id="MobiDB-lite"/>
    </source>
</evidence>
<dbReference type="PRINTS" id="PR00503">
    <property type="entry name" value="BROMODOMAIN"/>
</dbReference>
<gene>
    <name evidence="5" type="ORF">F511_04455</name>
</gene>
<name>A0A2Z7CEZ3_9LAMI</name>
<accession>A0A2Z7CEZ3</accession>
<dbReference type="PANTHER" id="PTHR22881">
    <property type="entry name" value="BROMODOMAIN CONTAINING PROTEIN"/>
    <property type="match status" value="1"/>
</dbReference>
<protein>
    <recommendedName>
        <fullName evidence="4">Bromo domain-containing protein</fullName>
    </recommendedName>
</protein>
<dbReference type="PANTHER" id="PTHR22881:SF26">
    <property type="entry name" value="BROMODOMAIN CONTAINING PROTEIN, EXPRESSED"/>
    <property type="match status" value="1"/>
</dbReference>
<evidence type="ECO:0000256" key="1">
    <source>
        <dbReference type="ARBA" id="ARBA00023117"/>
    </source>
</evidence>
<sequence>MQILSLAVGGEERRILRTRTKKPKFDDDYHQLAPLHSSLKVAKQVWKGRDNPQIHVQNRQYGKSSTMPAKHILELVLDTLQRRDSYEIFAEPVDPDEVEDYYEIIKEPMDFGTMRAKLHEGMYHNLEQFEHDAFLIPENAMHFNSSATMYFRQASAIHELAKKVFHVLKTDPENFVLEFSGARRRSMRKAVKNHDSKSSTRCRIDKTSGSDVPSLKGPLMQPSVSEGRIISSSMEKKRKKKMKIQTDFSKGRRRVSNTCEGGAADRRFTYLSWKTSTLRNDINDHSAGYTNCKPLMMSSEHGDNSYKDSLMSFVKKLGPVAQMVANRKLEMGNDDEIVSVATNHVHSNASGTSLAGFPFRRRMSEINDLTEGGRGNGRPKVGACGDSVGIIKVEEKTDKCIEELNKLQKEEERGLIPRNQIIIRGGSCSALKHPSANRFKDDQPQRPIILALENYQTRNMKNADAESRDKKSSAFVSRKEELIYNKDPCMPINSSFTFDIPFLQARLQQMQGFYKSTTSGDKLRNIIGGRMN</sequence>
<evidence type="ECO:0000256" key="2">
    <source>
        <dbReference type="PROSITE-ProRule" id="PRU00035"/>
    </source>
</evidence>
<organism evidence="5 6">
    <name type="scientific">Dorcoceras hygrometricum</name>
    <dbReference type="NCBI Taxonomy" id="472368"/>
    <lineage>
        <taxon>Eukaryota</taxon>
        <taxon>Viridiplantae</taxon>
        <taxon>Streptophyta</taxon>
        <taxon>Embryophyta</taxon>
        <taxon>Tracheophyta</taxon>
        <taxon>Spermatophyta</taxon>
        <taxon>Magnoliopsida</taxon>
        <taxon>eudicotyledons</taxon>
        <taxon>Gunneridae</taxon>
        <taxon>Pentapetalae</taxon>
        <taxon>asterids</taxon>
        <taxon>lamiids</taxon>
        <taxon>Lamiales</taxon>
        <taxon>Gesneriaceae</taxon>
        <taxon>Didymocarpoideae</taxon>
        <taxon>Trichosporeae</taxon>
        <taxon>Loxocarpinae</taxon>
        <taxon>Dorcoceras</taxon>
    </lineage>
</organism>
<dbReference type="EMBL" id="KQ998209">
    <property type="protein sequence ID" value="KZV43063.1"/>
    <property type="molecule type" value="Genomic_DNA"/>
</dbReference>
<evidence type="ECO:0000313" key="5">
    <source>
        <dbReference type="EMBL" id="KZV43063.1"/>
    </source>
</evidence>
<evidence type="ECO:0000259" key="4">
    <source>
        <dbReference type="PROSITE" id="PS50014"/>
    </source>
</evidence>
<dbReference type="SMART" id="SM00297">
    <property type="entry name" value="BROMO"/>
    <property type="match status" value="1"/>
</dbReference>
<dbReference type="InterPro" id="IPR036427">
    <property type="entry name" value="Bromodomain-like_sf"/>
</dbReference>
<dbReference type="Gene3D" id="1.20.920.10">
    <property type="entry name" value="Bromodomain-like"/>
    <property type="match status" value="1"/>
</dbReference>
<evidence type="ECO:0000313" key="6">
    <source>
        <dbReference type="Proteomes" id="UP000250235"/>
    </source>
</evidence>
<feature type="compositionally biased region" description="Basic and acidic residues" evidence="3">
    <location>
        <begin position="192"/>
        <end position="208"/>
    </location>
</feature>
<proteinExistence type="predicted"/>
<dbReference type="AlphaFoldDB" id="A0A2Z7CEZ3"/>
<reference evidence="5 6" key="1">
    <citation type="journal article" date="2015" name="Proc. Natl. Acad. Sci. U.S.A.">
        <title>The resurrection genome of Boea hygrometrica: A blueprint for survival of dehydration.</title>
        <authorList>
            <person name="Xiao L."/>
            <person name="Yang G."/>
            <person name="Zhang L."/>
            <person name="Yang X."/>
            <person name="Zhao S."/>
            <person name="Ji Z."/>
            <person name="Zhou Q."/>
            <person name="Hu M."/>
            <person name="Wang Y."/>
            <person name="Chen M."/>
            <person name="Xu Y."/>
            <person name="Jin H."/>
            <person name="Xiao X."/>
            <person name="Hu G."/>
            <person name="Bao F."/>
            <person name="Hu Y."/>
            <person name="Wan P."/>
            <person name="Li L."/>
            <person name="Deng X."/>
            <person name="Kuang T."/>
            <person name="Xiang C."/>
            <person name="Zhu J.K."/>
            <person name="Oliver M.J."/>
            <person name="He Y."/>
        </authorList>
    </citation>
    <scope>NUCLEOTIDE SEQUENCE [LARGE SCALE GENOMIC DNA]</scope>
    <source>
        <strain evidence="6">cv. XS01</strain>
    </source>
</reference>
<dbReference type="InterPro" id="IPR051831">
    <property type="entry name" value="Bromodomain_contain_prot"/>
</dbReference>
<feature type="domain" description="Bromo" evidence="4">
    <location>
        <begin position="81"/>
        <end position="151"/>
    </location>
</feature>
<keyword evidence="6" id="KW-1185">Reference proteome</keyword>
<dbReference type="SUPFAM" id="SSF47370">
    <property type="entry name" value="Bromodomain"/>
    <property type="match status" value="1"/>
</dbReference>